<comment type="caution">
    <text evidence="1">The sequence shown here is derived from an EMBL/GenBank/DDBJ whole genome shotgun (WGS) entry which is preliminary data.</text>
</comment>
<name>A0A4U5MH69_STECR</name>
<organism evidence="1 2">
    <name type="scientific">Steinernema carpocapsae</name>
    <name type="common">Entomopathogenic nematode</name>
    <dbReference type="NCBI Taxonomy" id="34508"/>
    <lineage>
        <taxon>Eukaryota</taxon>
        <taxon>Metazoa</taxon>
        <taxon>Ecdysozoa</taxon>
        <taxon>Nematoda</taxon>
        <taxon>Chromadorea</taxon>
        <taxon>Rhabditida</taxon>
        <taxon>Tylenchina</taxon>
        <taxon>Panagrolaimomorpha</taxon>
        <taxon>Strongyloidoidea</taxon>
        <taxon>Steinernematidae</taxon>
        <taxon>Steinernema</taxon>
    </lineage>
</organism>
<reference evidence="1 2" key="2">
    <citation type="journal article" date="2019" name="G3 (Bethesda)">
        <title>Hybrid Assembly of the Genome of the Entomopathogenic Nematode Steinernema carpocapsae Identifies the X-Chromosome.</title>
        <authorList>
            <person name="Serra L."/>
            <person name="Macchietto M."/>
            <person name="Macias-Munoz A."/>
            <person name="McGill C.J."/>
            <person name="Rodriguez I.M."/>
            <person name="Rodriguez B."/>
            <person name="Murad R."/>
            <person name="Mortazavi A."/>
        </authorList>
    </citation>
    <scope>NUCLEOTIDE SEQUENCE [LARGE SCALE GENOMIC DNA]</scope>
    <source>
        <strain evidence="1 2">ALL</strain>
    </source>
</reference>
<evidence type="ECO:0000313" key="2">
    <source>
        <dbReference type="Proteomes" id="UP000298663"/>
    </source>
</evidence>
<keyword evidence="2" id="KW-1185">Reference proteome</keyword>
<gene>
    <name evidence="1" type="ORF">L596_024571</name>
</gene>
<evidence type="ECO:0000313" key="1">
    <source>
        <dbReference type="EMBL" id="TKR68611.1"/>
    </source>
</evidence>
<reference evidence="1 2" key="1">
    <citation type="journal article" date="2015" name="Genome Biol.">
        <title>Comparative genomics of Steinernema reveals deeply conserved gene regulatory networks.</title>
        <authorList>
            <person name="Dillman A.R."/>
            <person name="Macchietto M."/>
            <person name="Porter C.F."/>
            <person name="Rogers A."/>
            <person name="Williams B."/>
            <person name="Antoshechkin I."/>
            <person name="Lee M.M."/>
            <person name="Goodwin Z."/>
            <person name="Lu X."/>
            <person name="Lewis E.E."/>
            <person name="Goodrich-Blair H."/>
            <person name="Stock S.P."/>
            <person name="Adams B.J."/>
            <person name="Sternberg P.W."/>
            <person name="Mortazavi A."/>
        </authorList>
    </citation>
    <scope>NUCLEOTIDE SEQUENCE [LARGE SCALE GENOMIC DNA]</scope>
    <source>
        <strain evidence="1 2">ALL</strain>
    </source>
</reference>
<protein>
    <submittedName>
        <fullName evidence="1">Uncharacterized protein</fullName>
    </submittedName>
</protein>
<dbReference type="EMBL" id="AZBU02000008">
    <property type="protein sequence ID" value="TKR68611.1"/>
    <property type="molecule type" value="Genomic_DNA"/>
</dbReference>
<accession>A0A4U5MH69</accession>
<dbReference type="Proteomes" id="UP000298663">
    <property type="component" value="Unassembled WGS sequence"/>
</dbReference>
<sequence>MILETNPINHRSRTTFFLLEQHLPVIDQRFTEVANTSISIDSRFSVFKIRSLHWKSLGIDDLSENRILPGFPERKQ</sequence>
<proteinExistence type="predicted"/>
<dbReference type="AlphaFoldDB" id="A0A4U5MH69"/>